<comment type="caution">
    <text evidence="2">The sequence shown here is derived from an EMBL/GenBank/DDBJ whole genome shotgun (WGS) entry which is preliminary data.</text>
</comment>
<protein>
    <submittedName>
        <fullName evidence="2">Helix-turn-helix domain-containing protein</fullName>
    </submittedName>
</protein>
<reference evidence="2" key="1">
    <citation type="submission" date="2020-09" db="EMBL/GenBank/DDBJ databases">
        <title>Bacillus faecalis sp. nov., a moderately halophilic bacterium isolated from cow faeces.</title>
        <authorList>
            <person name="Jiang L."/>
            <person name="Lee J."/>
        </authorList>
    </citation>
    <scope>NUCLEOTIDE SEQUENCE</scope>
    <source>
        <strain evidence="2">AGMB 02131</strain>
    </source>
</reference>
<dbReference type="InterPro" id="IPR041657">
    <property type="entry name" value="HTH_17"/>
</dbReference>
<gene>
    <name evidence="2" type="ORF">IEO70_16260</name>
</gene>
<dbReference type="AlphaFoldDB" id="A0A927CZD9"/>
<dbReference type="Pfam" id="PF12728">
    <property type="entry name" value="HTH_17"/>
    <property type="match status" value="1"/>
</dbReference>
<dbReference type="RefSeq" id="WP_190999428.1">
    <property type="nucleotide sequence ID" value="NZ_JACXSI010000046.1"/>
</dbReference>
<keyword evidence="3" id="KW-1185">Reference proteome</keyword>
<evidence type="ECO:0000313" key="3">
    <source>
        <dbReference type="Proteomes" id="UP000602076"/>
    </source>
</evidence>
<evidence type="ECO:0000259" key="1">
    <source>
        <dbReference type="Pfam" id="PF12728"/>
    </source>
</evidence>
<accession>A0A927CZD9</accession>
<organism evidence="2 3">
    <name type="scientific">Peribacillus faecalis</name>
    <dbReference type="NCBI Taxonomy" id="2772559"/>
    <lineage>
        <taxon>Bacteria</taxon>
        <taxon>Bacillati</taxon>
        <taxon>Bacillota</taxon>
        <taxon>Bacilli</taxon>
        <taxon>Bacillales</taxon>
        <taxon>Bacillaceae</taxon>
        <taxon>Peribacillus</taxon>
    </lineage>
</organism>
<name>A0A927CZD9_9BACI</name>
<dbReference type="EMBL" id="JACXSI010000046">
    <property type="protein sequence ID" value="MBD3109894.1"/>
    <property type="molecule type" value="Genomic_DNA"/>
</dbReference>
<evidence type="ECO:0000313" key="2">
    <source>
        <dbReference type="EMBL" id="MBD3109894.1"/>
    </source>
</evidence>
<proteinExistence type="predicted"/>
<dbReference type="Proteomes" id="UP000602076">
    <property type="component" value="Unassembled WGS sequence"/>
</dbReference>
<feature type="domain" description="Helix-turn-helix" evidence="1">
    <location>
        <begin position="11"/>
        <end position="57"/>
    </location>
</feature>
<sequence length="65" mass="7780">MYKTIDDYPMLLTAPHIAEILMVSNPTAYQLMEQTTFPLIRLGRNKRVRKDEFFKWLSLQQVHQL</sequence>